<reference evidence="2 3" key="2">
    <citation type="submission" date="2021-10" db="EMBL/GenBank/DDBJ databases">
        <authorList>
            <person name="Piombo E."/>
        </authorList>
    </citation>
    <scope>NUCLEOTIDE SEQUENCE [LARGE SCALE GENOMIC DNA]</scope>
</reference>
<dbReference type="EMBL" id="CABFNO020001361">
    <property type="protein sequence ID" value="CAG9983390.1"/>
    <property type="molecule type" value="Genomic_DNA"/>
</dbReference>
<sequence length="549" mass="63094">MEPSSTTPSSWASLPTEIRQQILSHIGLPILWERNSNQRPPRVARFATICREWQVFFETCTFRRLVLDTHALKLFDLIIRRDSTRLRYMRNIWLRIQLPHYSCSRCEVPEDEFEKQINNIIFTNSIRFLLETLKLWDPAKHGAKGLELMVSAMSTGDTSHRYIIGDMQDDYPFHPAEDADVPPGIAGVHSSYHRRTHTFLTHNGHLASRQGGHIKRIQGTPLRLEPTRNNTGGFNDEYILPAVPMIKGLVMRKQNRREIDMRALACLLSRSLVSLEWFRLERTIHASVLEQVSFELAFQTHLLPSLPKTLRQFSFVQWKIPSGERGDVRSGLGTIVTPYSLAYLPREMAKLSQRLERFCPPWQTDTAAFIQSVIKLEKSPATARSSLKRIILRFVPTSPEASRREFESVVILAAKAALLLPQLEIFELWATCLEKGGCDAYIFQYIHSPGRVSIVWRSLEPATIWPGIITKWNEVAVKHTDSALEHSVVPFSETRRQMYDSGGTFIYKHLLLKGLAFDRITQIILESQVFYRYLGDPNDASIEHHPDLD</sequence>
<accession>A0A9N9Y2V8</accession>
<evidence type="ECO:0000313" key="2">
    <source>
        <dbReference type="EMBL" id="CAG9983390.1"/>
    </source>
</evidence>
<comment type="caution">
    <text evidence="2">The sequence shown here is derived from an EMBL/GenBank/DDBJ whole genome shotgun (WGS) entry which is preliminary data.</text>
</comment>
<dbReference type="AlphaFoldDB" id="A0A9N9Y2V8"/>
<keyword evidence="3" id="KW-1185">Reference proteome</keyword>
<dbReference type="Pfam" id="PF20183">
    <property type="entry name" value="DUF6546"/>
    <property type="match status" value="1"/>
</dbReference>
<evidence type="ECO:0000313" key="3">
    <source>
        <dbReference type="Proteomes" id="UP000754883"/>
    </source>
</evidence>
<organism evidence="2 3">
    <name type="scientific">Clonostachys byssicola</name>
    <dbReference type="NCBI Taxonomy" id="160290"/>
    <lineage>
        <taxon>Eukaryota</taxon>
        <taxon>Fungi</taxon>
        <taxon>Dikarya</taxon>
        <taxon>Ascomycota</taxon>
        <taxon>Pezizomycotina</taxon>
        <taxon>Sordariomycetes</taxon>
        <taxon>Hypocreomycetidae</taxon>
        <taxon>Hypocreales</taxon>
        <taxon>Bionectriaceae</taxon>
        <taxon>Clonostachys</taxon>
    </lineage>
</organism>
<evidence type="ECO:0000259" key="1">
    <source>
        <dbReference type="Pfam" id="PF20183"/>
    </source>
</evidence>
<name>A0A9N9Y2V8_9HYPO</name>
<dbReference type="InterPro" id="IPR046676">
    <property type="entry name" value="DUF6546"/>
</dbReference>
<proteinExistence type="predicted"/>
<protein>
    <recommendedName>
        <fullName evidence="1">DUF6546 domain-containing protein</fullName>
    </recommendedName>
</protein>
<gene>
    <name evidence="2" type="ORF">CBYS24578_00010392</name>
</gene>
<feature type="domain" description="DUF6546" evidence="1">
    <location>
        <begin position="340"/>
        <end position="513"/>
    </location>
</feature>
<dbReference type="OrthoDB" id="4802432at2759"/>
<reference evidence="3" key="1">
    <citation type="submission" date="2019-06" db="EMBL/GenBank/DDBJ databases">
        <authorList>
            <person name="Broberg M."/>
        </authorList>
    </citation>
    <scope>NUCLEOTIDE SEQUENCE [LARGE SCALE GENOMIC DNA]</scope>
</reference>
<dbReference type="Proteomes" id="UP000754883">
    <property type="component" value="Unassembled WGS sequence"/>
</dbReference>
<feature type="non-terminal residue" evidence="2">
    <location>
        <position position="549"/>
    </location>
</feature>